<dbReference type="Proteomes" id="UP000621454">
    <property type="component" value="Unassembled WGS sequence"/>
</dbReference>
<dbReference type="Gene3D" id="3.20.20.80">
    <property type="entry name" value="Glycosidases"/>
    <property type="match status" value="1"/>
</dbReference>
<sequence>MLRRTLLSATAAIFSVALTVGLSAPAQARVVVPRAGYGFTEGAAMLDLPQSALDRELDAVSHTSASWLRVLVDWSRTETAPGNFDWSAADRVVNSAHRHGLRILLNVAFTPAWAGGGSGLASTTAPRNAADFGNFAGAVARRYQGLASSYEIWNEPNLPTFLNAPNRPAAYAALLRAAYPAIKRVQPDATVVAAGLSPSTGSDFPASFLEAVYGYGAKGYFDATAMHPYTFPYGLPADPSGGWHSVGAMHATMQAHGDGSKKIWLTEFGAPTNYTELTAVSPVLGGVTPEAQAVQIGQILAAAANTPYVGPAFIYSIRDIGGADAPSMLNREDHFGALLTNDWRPKPAAGLLAR</sequence>
<dbReference type="EMBL" id="BMGC01000056">
    <property type="protein sequence ID" value="GGB47318.1"/>
    <property type="molecule type" value="Genomic_DNA"/>
</dbReference>
<evidence type="ECO:0000256" key="1">
    <source>
        <dbReference type="SAM" id="SignalP"/>
    </source>
</evidence>
<dbReference type="SUPFAM" id="SSF51445">
    <property type="entry name" value="(Trans)glycosidases"/>
    <property type="match status" value="1"/>
</dbReference>
<keyword evidence="1" id="KW-0732">Signal</keyword>
<keyword evidence="3" id="KW-1185">Reference proteome</keyword>
<feature type="chain" id="PRO_5038446009" description="Cellulase (Glycosyl hydrolase family 5)" evidence="1">
    <location>
        <begin position="29"/>
        <end position="354"/>
    </location>
</feature>
<dbReference type="InterPro" id="IPR051923">
    <property type="entry name" value="Glycosyl_Hydrolase_39"/>
</dbReference>
<comment type="caution">
    <text evidence="2">The sequence shown here is derived from an EMBL/GenBank/DDBJ whole genome shotgun (WGS) entry which is preliminary data.</text>
</comment>
<dbReference type="GO" id="GO:0004553">
    <property type="term" value="F:hydrolase activity, hydrolyzing O-glycosyl compounds"/>
    <property type="evidence" value="ECO:0007669"/>
    <property type="project" value="TreeGrafter"/>
</dbReference>
<reference evidence="2" key="2">
    <citation type="submission" date="2020-09" db="EMBL/GenBank/DDBJ databases">
        <authorList>
            <person name="Sun Q."/>
            <person name="Zhou Y."/>
        </authorList>
    </citation>
    <scope>NUCLEOTIDE SEQUENCE</scope>
    <source>
        <strain evidence="2">CGMCC 1.12827</strain>
    </source>
</reference>
<proteinExistence type="predicted"/>
<feature type="signal peptide" evidence="1">
    <location>
        <begin position="1"/>
        <end position="28"/>
    </location>
</feature>
<evidence type="ECO:0000313" key="2">
    <source>
        <dbReference type="EMBL" id="GGB47318.1"/>
    </source>
</evidence>
<protein>
    <recommendedName>
        <fullName evidence="4">Cellulase (Glycosyl hydrolase family 5)</fullName>
    </recommendedName>
</protein>
<dbReference type="PANTHER" id="PTHR12631">
    <property type="entry name" value="ALPHA-L-IDURONIDASE"/>
    <property type="match status" value="1"/>
</dbReference>
<evidence type="ECO:0008006" key="4">
    <source>
        <dbReference type="Google" id="ProtNLM"/>
    </source>
</evidence>
<reference evidence="2" key="1">
    <citation type="journal article" date="2014" name="Int. J. Syst. Evol. Microbiol.">
        <title>Complete genome sequence of Corynebacterium casei LMG S-19264T (=DSM 44701T), isolated from a smear-ripened cheese.</title>
        <authorList>
            <consortium name="US DOE Joint Genome Institute (JGI-PGF)"/>
            <person name="Walter F."/>
            <person name="Albersmeier A."/>
            <person name="Kalinowski J."/>
            <person name="Ruckert C."/>
        </authorList>
    </citation>
    <scope>NUCLEOTIDE SEQUENCE</scope>
    <source>
        <strain evidence="2">CGMCC 1.12827</strain>
    </source>
</reference>
<name>A0A916X1B4_9ACTN</name>
<evidence type="ECO:0000313" key="3">
    <source>
        <dbReference type="Proteomes" id="UP000621454"/>
    </source>
</evidence>
<accession>A0A916X1B4</accession>
<gene>
    <name evidence="2" type="ORF">GCM10011489_38180</name>
</gene>
<dbReference type="InterPro" id="IPR017853">
    <property type="entry name" value="GH"/>
</dbReference>
<dbReference type="AlphaFoldDB" id="A0A916X1B4"/>
<dbReference type="PANTHER" id="PTHR12631:SF10">
    <property type="entry name" value="BETA-XYLOSIDASE-LIKE PROTEIN-RELATED"/>
    <property type="match status" value="1"/>
</dbReference>
<organism evidence="2 3">
    <name type="scientific">Gordonia jinhuaensis</name>
    <dbReference type="NCBI Taxonomy" id="1517702"/>
    <lineage>
        <taxon>Bacteria</taxon>
        <taxon>Bacillati</taxon>
        <taxon>Actinomycetota</taxon>
        <taxon>Actinomycetes</taxon>
        <taxon>Mycobacteriales</taxon>
        <taxon>Gordoniaceae</taxon>
        <taxon>Gordonia</taxon>
    </lineage>
</organism>